<dbReference type="Proteomes" id="UP000241769">
    <property type="component" value="Unassembled WGS sequence"/>
</dbReference>
<dbReference type="EMBL" id="MDYQ01000162">
    <property type="protein sequence ID" value="PRP80041.1"/>
    <property type="molecule type" value="Genomic_DNA"/>
</dbReference>
<dbReference type="AlphaFoldDB" id="A0A2P6N7X1"/>
<dbReference type="SUPFAM" id="SSF81383">
    <property type="entry name" value="F-box domain"/>
    <property type="match status" value="1"/>
</dbReference>
<reference evidence="3 4" key="1">
    <citation type="journal article" date="2018" name="Genome Biol. Evol.">
        <title>Multiple Roots of Fruiting Body Formation in Amoebozoa.</title>
        <authorList>
            <person name="Hillmann F."/>
            <person name="Forbes G."/>
            <person name="Novohradska S."/>
            <person name="Ferling I."/>
            <person name="Riege K."/>
            <person name="Groth M."/>
            <person name="Westermann M."/>
            <person name="Marz M."/>
            <person name="Spaller T."/>
            <person name="Winckler T."/>
            <person name="Schaap P."/>
            <person name="Glockner G."/>
        </authorList>
    </citation>
    <scope>NUCLEOTIDE SEQUENCE [LARGE SCALE GENOMIC DNA]</scope>
    <source>
        <strain evidence="3 4">Jena</strain>
    </source>
</reference>
<dbReference type="PROSITE" id="PS50181">
    <property type="entry name" value="FBOX"/>
    <property type="match status" value="1"/>
</dbReference>
<organism evidence="3 4">
    <name type="scientific">Planoprotostelium fungivorum</name>
    <dbReference type="NCBI Taxonomy" id="1890364"/>
    <lineage>
        <taxon>Eukaryota</taxon>
        <taxon>Amoebozoa</taxon>
        <taxon>Evosea</taxon>
        <taxon>Variosea</taxon>
        <taxon>Cavosteliida</taxon>
        <taxon>Cavosteliaceae</taxon>
        <taxon>Planoprotostelium</taxon>
    </lineage>
</organism>
<dbReference type="OrthoDB" id="3219396at2759"/>
<dbReference type="Pfam" id="PF12937">
    <property type="entry name" value="F-box-like"/>
    <property type="match status" value="1"/>
</dbReference>
<feature type="non-terminal residue" evidence="3">
    <location>
        <position position="200"/>
    </location>
</feature>
<dbReference type="CDD" id="cd09917">
    <property type="entry name" value="F-box_SF"/>
    <property type="match status" value="1"/>
</dbReference>
<keyword evidence="4" id="KW-1185">Reference proteome</keyword>
<sequence length="200" mass="23302">MTLHLSFAGATEYIFEDSTDEDDLQFLEERCTISSDVWANCDESEEEETEHEEIVNDDEDRRHFLVSSREVLHQRQRDNGEPNLRESSRWLIETIPINQLPDELKVYIATFCDVPSIGRLAKTNKEWHNLMGTPYLWFILCGRDFGAASAVTPASANSPLWKKMYQEYSTPLELDDRFRMCHYGQIGEKQAAEYLKEKEP</sequence>
<dbReference type="InterPro" id="IPR036047">
    <property type="entry name" value="F-box-like_dom_sf"/>
</dbReference>
<evidence type="ECO:0000259" key="1">
    <source>
        <dbReference type="PROSITE" id="PS50181"/>
    </source>
</evidence>
<name>A0A2P6N7X1_9EUKA</name>
<proteinExistence type="predicted"/>
<dbReference type="InParanoid" id="A0A2P6N7X1"/>
<dbReference type="Gene3D" id="1.20.1280.50">
    <property type="match status" value="1"/>
</dbReference>
<dbReference type="InterPro" id="IPR001810">
    <property type="entry name" value="F-box_dom"/>
</dbReference>
<dbReference type="EMBL" id="MDYQ01000537">
    <property type="protein sequence ID" value="PRP73857.1"/>
    <property type="molecule type" value="Genomic_DNA"/>
</dbReference>
<accession>A0A2P6N7X1</accession>
<gene>
    <name evidence="3" type="ORF">PROFUN_10724</name>
    <name evidence="2" type="ORF">PROFUN_16627</name>
</gene>
<evidence type="ECO:0000313" key="3">
    <source>
        <dbReference type="EMBL" id="PRP80041.1"/>
    </source>
</evidence>
<protein>
    <recommendedName>
        <fullName evidence="1">F-box domain-containing protein</fullName>
    </recommendedName>
</protein>
<evidence type="ECO:0000313" key="4">
    <source>
        <dbReference type="Proteomes" id="UP000241769"/>
    </source>
</evidence>
<evidence type="ECO:0000313" key="2">
    <source>
        <dbReference type="EMBL" id="PRP73857.1"/>
    </source>
</evidence>
<feature type="domain" description="F-box" evidence="1">
    <location>
        <begin position="94"/>
        <end position="140"/>
    </location>
</feature>
<comment type="caution">
    <text evidence="3">The sequence shown here is derived from an EMBL/GenBank/DDBJ whole genome shotgun (WGS) entry which is preliminary data.</text>
</comment>